<dbReference type="HOGENOM" id="CLU_497687_0_0_10"/>
<dbReference type="SUPFAM" id="SSF49373">
    <property type="entry name" value="Invasin/intimin cell-adhesion fragments"/>
    <property type="match status" value="1"/>
</dbReference>
<dbReference type="EMBL" id="CP002689">
    <property type="protein sequence ID" value="AEE12068.1"/>
    <property type="molecule type" value="Genomic_DNA"/>
</dbReference>
<dbReference type="SMART" id="SM00635">
    <property type="entry name" value="BID_2"/>
    <property type="match status" value="1"/>
</dbReference>
<dbReference type="OrthoDB" id="8660908at2"/>
<accession>F4KL94</accession>
<dbReference type="AlphaFoldDB" id="F4KL94"/>
<reference evidence="4" key="1">
    <citation type="submission" date="2011-04" db="EMBL/GenBank/DDBJ databases">
        <title>The complete genome of Porphyromonas asaccharolytica DSM 20707.</title>
        <authorList>
            <person name="Lucas S."/>
            <person name="Han J."/>
            <person name="Lapidus A."/>
            <person name="Bruce D."/>
            <person name="Goodwin L."/>
            <person name="Pitluck S."/>
            <person name="Peters L."/>
            <person name="Kyrpides N."/>
            <person name="Mavromatis K."/>
            <person name="Ivanova N."/>
            <person name="Ovchinnikova G."/>
            <person name="Pagani I."/>
            <person name="Lu M."/>
            <person name="Detter J.C."/>
            <person name="Tapia R."/>
            <person name="Han C."/>
            <person name="Land M."/>
            <person name="Hauser L."/>
            <person name="Markowitz V."/>
            <person name="Cheng J.-F."/>
            <person name="Hugenholtz P."/>
            <person name="Woyke T."/>
            <person name="Wu D."/>
            <person name="Gronow S."/>
            <person name="Wellnitz S."/>
            <person name="Brambilla E."/>
            <person name="Klenk H.-P."/>
            <person name="Eisen J.A."/>
        </authorList>
    </citation>
    <scope>NUCLEOTIDE SEQUENCE [LARGE SCALE GENOMIC DNA]</scope>
    <source>
        <strain evidence="4">ATCC 25260 / DSM 20707 / VPI 4198</strain>
    </source>
</reference>
<proteinExistence type="predicted"/>
<dbReference type="eggNOG" id="COG5492">
    <property type="taxonomic scope" value="Bacteria"/>
</dbReference>
<feature type="chain" id="PRO_5003316762" evidence="1">
    <location>
        <begin position="23"/>
        <end position="452"/>
    </location>
</feature>
<dbReference type="Proteomes" id="UP000006545">
    <property type="component" value="Chromosome"/>
</dbReference>
<dbReference type="InterPro" id="IPR003343">
    <property type="entry name" value="Big_2"/>
</dbReference>
<feature type="domain" description="BIG2" evidence="2">
    <location>
        <begin position="33"/>
        <end position="109"/>
    </location>
</feature>
<sequence length="452" mass="50107">MKRIAVLLSCVALLAIVSSCNKPDPAPQPQPVNPTGITISPTTVSLSVGETQQLTAVVEPTDHNFSVIYSSNKATVATVDNKGLVTAVAEGEAMITATVGNLSATAKVTVKGASISAEQELPLLKFDPKKDDSEKIIDAEILAYEEKLGRQPQDIKYSSKVTVPGFVNKDLSVIPAVAYGIEIEETADIILCYSKEPVENATKTQEMLRKLGFTKFEKVNVRIDSDGNTVPGFRSRNDQNKEISLIAKQDYSHKGDFDASMSIEIQRHQLIPTKHKILRDAKDMPSIETLLTKDGKKIEEFENALGLRVLEESEEGSVNQRFNTKPECVDKTNLEWVLYVRTSFFSDQLFINSQSNAIEGYSDLYSDDFKSYLANIGFDKDYQIIKETVLAKNAQGDICMGYIDLMFNCCYIQFVPKETSEASYRRPQRASHWGLQGGMTALDRPVSCLLDR</sequence>
<evidence type="ECO:0000313" key="3">
    <source>
        <dbReference type="EMBL" id="AEE12068.1"/>
    </source>
</evidence>
<dbReference type="KEGG" id="pah:Poras_0114"/>
<protein>
    <submittedName>
        <fullName evidence="3">Ig domain protein group 2 domain protein</fullName>
    </submittedName>
</protein>
<feature type="signal peptide" evidence="1">
    <location>
        <begin position="1"/>
        <end position="22"/>
    </location>
</feature>
<evidence type="ECO:0000259" key="2">
    <source>
        <dbReference type="SMART" id="SM00635"/>
    </source>
</evidence>
<keyword evidence="4" id="KW-1185">Reference proteome</keyword>
<keyword evidence="1" id="KW-0732">Signal</keyword>
<dbReference type="RefSeq" id="WP_013759777.1">
    <property type="nucleotide sequence ID" value="NC_015501.1"/>
</dbReference>
<dbReference type="Gene3D" id="2.60.40.1080">
    <property type="match status" value="1"/>
</dbReference>
<evidence type="ECO:0000313" key="4">
    <source>
        <dbReference type="Proteomes" id="UP000006545"/>
    </source>
</evidence>
<dbReference type="Pfam" id="PF02368">
    <property type="entry name" value="Big_2"/>
    <property type="match status" value="1"/>
</dbReference>
<dbReference type="PROSITE" id="PS51257">
    <property type="entry name" value="PROKAR_LIPOPROTEIN"/>
    <property type="match status" value="1"/>
</dbReference>
<name>F4KL94_PORAD</name>
<dbReference type="InterPro" id="IPR008964">
    <property type="entry name" value="Invasin/intimin_cell_adhesion"/>
</dbReference>
<gene>
    <name evidence="3" type="ordered locus">Poras_0114</name>
</gene>
<evidence type="ECO:0000256" key="1">
    <source>
        <dbReference type="SAM" id="SignalP"/>
    </source>
</evidence>
<organism evidence="3 4">
    <name type="scientific">Porphyromonas asaccharolytica (strain ATCC 25260 / DSM 20707 / BCRC 10618 / CCUG 7834 / JCM 6326 / LMG 13178 / VPI 4198 / B440)</name>
    <name type="common">Bacteroides asaccharolyticus</name>
    <dbReference type="NCBI Taxonomy" id="879243"/>
    <lineage>
        <taxon>Bacteria</taxon>
        <taxon>Pseudomonadati</taxon>
        <taxon>Bacteroidota</taxon>
        <taxon>Bacteroidia</taxon>
        <taxon>Bacteroidales</taxon>
        <taxon>Porphyromonadaceae</taxon>
        <taxon>Porphyromonas</taxon>
    </lineage>
</organism>